<accession>A0ABR4CKW4</accession>
<name>A0ABR4CKW4_9HELO</name>
<evidence type="ECO:0000313" key="1">
    <source>
        <dbReference type="EMBL" id="KAL2070595.1"/>
    </source>
</evidence>
<comment type="caution">
    <text evidence="1">The sequence shown here is derived from an EMBL/GenBank/DDBJ whole genome shotgun (WGS) entry which is preliminary data.</text>
</comment>
<proteinExistence type="predicted"/>
<protein>
    <submittedName>
        <fullName evidence="1">Uncharacterized protein</fullName>
    </submittedName>
</protein>
<evidence type="ECO:0000313" key="2">
    <source>
        <dbReference type="Proteomes" id="UP001595075"/>
    </source>
</evidence>
<reference evidence="1 2" key="1">
    <citation type="journal article" date="2024" name="Commun. Biol.">
        <title>Comparative genomic analysis of thermophilic fungi reveals convergent evolutionary adaptations and gene losses.</title>
        <authorList>
            <person name="Steindorff A.S."/>
            <person name="Aguilar-Pontes M.V."/>
            <person name="Robinson A.J."/>
            <person name="Andreopoulos B."/>
            <person name="LaButti K."/>
            <person name="Kuo A."/>
            <person name="Mondo S."/>
            <person name="Riley R."/>
            <person name="Otillar R."/>
            <person name="Haridas S."/>
            <person name="Lipzen A."/>
            <person name="Grimwood J."/>
            <person name="Schmutz J."/>
            <person name="Clum A."/>
            <person name="Reid I.D."/>
            <person name="Moisan M.C."/>
            <person name="Butler G."/>
            <person name="Nguyen T.T.M."/>
            <person name="Dewar K."/>
            <person name="Conant G."/>
            <person name="Drula E."/>
            <person name="Henrissat B."/>
            <person name="Hansel C."/>
            <person name="Singer S."/>
            <person name="Hutchinson M.I."/>
            <person name="de Vries R.P."/>
            <person name="Natvig D.O."/>
            <person name="Powell A.J."/>
            <person name="Tsang A."/>
            <person name="Grigoriev I.V."/>
        </authorList>
    </citation>
    <scope>NUCLEOTIDE SEQUENCE [LARGE SCALE GENOMIC DNA]</scope>
    <source>
        <strain evidence="1 2">CBS 494.80</strain>
    </source>
</reference>
<sequence>MRYLYLFILRTRNVLFTYLPNSLPCIARISIKGKKSNFEICYTPASHLLPVLGFTFYPNQVLLRDPYSASATMKFSILTTASLLLAVTASAVPSSLLSRQSSTTPIDTAPLLLGSCLAIGACYYEGNQRGCLTAGCGNLTLLGSICSCNADVQKELDVQKEKGQKLWPVKCPY</sequence>
<dbReference type="Proteomes" id="UP001595075">
    <property type="component" value="Unassembled WGS sequence"/>
</dbReference>
<keyword evidence="2" id="KW-1185">Reference proteome</keyword>
<organism evidence="1 2">
    <name type="scientific">Oculimacula yallundae</name>
    <dbReference type="NCBI Taxonomy" id="86028"/>
    <lineage>
        <taxon>Eukaryota</taxon>
        <taxon>Fungi</taxon>
        <taxon>Dikarya</taxon>
        <taxon>Ascomycota</taxon>
        <taxon>Pezizomycotina</taxon>
        <taxon>Leotiomycetes</taxon>
        <taxon>Helotiales</taxon>
        <taxon>Ploettnerulaceae</taxon>
        <taxon>Oculimacula</taxon>
    </lineage>
</organism>
<gene>
    <name evidence="1" type="ORF">VTL71DRAFT_13621</name>
</gene>
<dbReference type="EMBL" id="JAZHXI010000006">
    <property type="protein sequence ID" value="KAL2070595.1"/>
    <property type="molecule type" value="Genomic_DNA"/>
</dbReference>